<dbReference type="Proteomes" id="UP000559256">
    <property type="component" value="Unassembled WGS sequence"/>
</dbReference>
<evidence type="ECO:0000313" key="11">
    <source>
        <dbReference type="Proteomes" id="UP000559256"/>
    </source>
</evidence>
<evidence type="ECO:0000256" key="8">
    <source>
        <dbReference type="ARBA" id="ARBA00023316"/>
    </source>
</evidence>
<dbReference type="GO" id="GO:0005975">
    <property type="term" value="P:carbohydrate metabolic process"/>
    <property type="evidence" value="ECO:0007669"/>
    <property type="project" value="InterPro"/>
</dbReference>
<evidence type="ECO:0000256" key="3">
    <source>
        <dbReference type="ARBA" id="ARBA00022525"/>
    </source>
</evidence>
<gene>
    <name evidence="10" type="ORF">D9758_006754</name>
</gene>
<proteinExistence type="inferred from homology"/>
<evidence type="ECO:0000256" key="2">
    <source>
        <dbReference type="ARBA" id="ARBA00008834"/>
    </source>
</evidence>
<keyword evidence="5 9" id="KW-0378">Hydrolase</keyword>
<dbReference type="GO" id="GO:0004650">
    <property type="term" value="F:polygalacturonase activity"/>
    <property type="evidence" value="ECO:0007669"/>
    <property type="project" value="InterPro"/>
</dbReference>
<comment type="similarity">
    <text evidence="2 9">Belongs to the glycosyl hydrolase 28 family.</text>
</comment>
<dbReference type="Gene3D" id="2.160.20.10">
    <property type="entry name" value="Single-stranded right-handed beta-helix, Pectin lyase-like"/>
    <property type="match status" value="1"/>
</dbReference>
<keyword evidence="4" id="KW-0732">Signal</keyword>
<evidence type="ECO:0000256" key="4">
    <source>
        <dbReference type="ARBA" id="ARBA00022729"/>
    </source>
</evidence>
<evidence type="ECO:0000256" key="7">
    <source>
        <dbReference type="ARBA" id="ARBA00023295"/>
    </source>
</evidence>
<accession>A0A8H5CY29</accession>
<reference evidence="10 11" key="1">
    <citation type="journal article" date="2020" name="ISME J.">
        <title>Uncovering the hidden diversity of litter-decomposition mechanisms in mushroom-forming fungi.</title>
        <authorList>
            <person name="Floudas D."/>
            <person name="Bentzer J."/>
            <person name="Ahren D."/>
            <person name="Johansson T."/>
            <person name="Persson P."/>
            <person name="Tunlid A."/>
        </authorList>
    </citation>
    <scope>NUCLEOTIDE SEQUENCE [LARGE SCALE GENOMIC DNA]</scope>
    <source>
        <strain evidence="10 11">CBS 291.85</strain>
    </source>
</reference>
<dbReference type="InterPro" id="IPR011050">
    <property type="entry name" value="Pectin_lyase_fold/virulence"/>
</dbReference>
<comment type="subcellular location">
    <subcellularLocation>
        <location evidence="1">Secreted</location>
    </subcellularLocation>
</comment>
<organism evidence="10 11">
    <name type="scientific">Tetrapyrgos nigripes</name>
    <dbReference type="NCBI Taxonomy" id="182062"/>
    <lineage>
        <taxon>Eukaryota</taxon>
        <taxon>Fungi</taxon>
        <taxon>Dikarya</taxon>
        <taxon>Basidiomycota</taxon>
        <taxon>Agaricomycotina</taxon>
        <taxon>Agaricomycetes</taxon>
        <taxon>Agaricomycetidae</taxon>
        <taxon>Agaricales</taxon>
        <taxon>Marasmiineae</taxon>
        <taxon>Marasmiaceae</taxon>
        <taxon>Tetrapyrgos</taxon>
    </lineage>
</organism>
<dbReference type="AlphaFoldDB" id="A0A8H5CY29"/>
<dbReference type="SUPFAM" id="SSF51126">
    <property type="entry name" value="Pectin lyase-like"/>
    <property type="match status" value="1"/>
</dbReference>
<evidence type="ECO:0000256" key="9">
    <source>
        <dbReference type="RuleBase" id="RU361169"/>
    </source>
</evidence>
<dbReference type="GO" id="GO:0071555">
    <property type="term" value="P:cell wall organization"/>
    <property type="evidence" value="ECO:0007669"/>
    <property type="project" value="UniProtKB-KW"/>
</dbReference>
<keyword evidence="8" id="KW-0961">Cell wall biogenesis/degradation</keyword>
<dbReference type="OrthoDB" id="187139at2759"/>
<dbReference type="PANTHER" id="PTHR31736:SF8">
    <property type="entry name" value="PUTATIVE (AFU_ORTHOLOGUE AFUA_7G06410)-RELATED"/>
    <property type="match status" value="1"/>
</dbReference>
<dbReference type="EMBL" id="JAACJM010000085">
    <property type="protein sequence ID" value="KAF5348712.1"/>
    <property type="molecule type" value="Genomic_DNA"/>
</dbReference>
<sequence length="312" mass="34285">MADRREKQWTLFSVDDTYIGTDKRNNAHLYQLLHSFSLPLSLFQFAYGGTVDHEGSTCTVHASDDASDDAPAILNTFDLCGQGGKVFLHDDLYHIESVMKMTGLKDVTIDLTGKLLWGTDIDYWGSHGFELGFQNQTTSWILSGDNITFNGHGIGTLDGQIWYDFTQGISNLHNLPITLVIANTTSSHFDGLRIASGRNTGVDIMFFDKITLRNWTIAEGDDSISVKANSTNILIQDCIVITHMMSSDSSLGQYKGEFEIVENVVAERAKVLGTRYAGLTIYTSLGGGGGIGYAKNITFKDFTLDGVFDMVA</sequence>
<dbReference type="Pfam" id="PF00295">
    <property type="entry name" value="Glyco_hydro_28"/>
    <property type="match status" value="1"/>
</dbReference>
<dbReference type="PANTHER" id="PTHR31736">
    <property type="match status" value="1"/>
</dbReference>
<evidence type="ECO:0000313" key="10">
    <source>
        <dbReference type="EMBL" id="KAF5348712.1"/>
    </source>
</evidence>
<evidence type="ECO:0000256" key="6">
    <source>
        <dbReference type="ARBA" id="ARBA00023180"/>
    </source>
</evidence>
<protein>
    <submittedName>
        <fullName evidence="10">Uncharacterized protein</fullName>
    </submittedName>
</protein>
<dbReference type="InterPro" id="IPR012334">
    <property type="entry name" value="Pectin_lyas_fold"/>
</dbReference>
<keyword evidence="3" id="KW-0964">Secreted</keyword>
<keyword evidence="11" id="KW-1185">Reference proteome</keyword>
<name>A0A8H5CY29_9AGAR</name>
<dbReference type="InterPro" id="IPR000743">
    <property type="entry name" value="Glyco_hydro_28"/>
</dbReference>
<keyword evidence="7 9" id="KW-0326">Glycosidase</keyword>
<dbReference type="GO" id="GO:0005576">
    <property type="term" value="C:extracellular region"/>
    <property type="evidence" value="ECO:0007669"/>
    <property type="project" value="UniProtKB-SubCell"/>
</dbReference>
<evidence type="ECO:0000256" key="1">
    <source>
        <dbReference type="ARBA" id="ARBA00004613"/>
    </source>
</evidence>
<comment type="caution">
    <text evidence="10">The sequence shown here is derived from an EMBL/GenBank/DDBJ whole genome shotgun (WGS) entry which is preliminary data.</text>
</comment>
<evidence type="ECO:0000256" key="5">
    <source>
        <dbReference type="ARBA" id="ARBA00022801"/>
    </source>
</evidence>
<keyword evidence="6" id="KW-0325">Glycoprotein</keyword>